<evidence type="ECO:0000256" key="2">
    <source>
        <dbReference type="ARBA" id="ARBA00023002"/>
    </source>
</evidence>
<sequence>MNPKPEIAVIGAGWAGLAAAAYLAPHCRLTLFEAGKVAGGRARGVAHGEFKELDNGQHLLIGAYRTVFRLLRRVGESPDALFLREPLHWHLADGFQFCCPQKLPAPLHLLWAVLRGKNADWAQKTALLRQMAALQRWHKRQPPDQSIASWLDEQQVGEDWRAQFWRPMVLGALNTPLETASLRVLCHVLADGVWASRDAGDFYIAKRNLSDTLAAPVLRYLAQHGAKYRPNCRIAQVQAASGKVQADGQTFDAAVFAVAPYHLAPLLPEHLGDAVRQAVQQLSYHAITTVYLRYPQPLHLPAVLTGFAHRPTQWLLDRGRLQHPNEAAAIISTSDLVAESSLHTDGKPDWAATAHQDLLQLNPHLPPPEAQQTITEKRATVASTVNRRLPDMADLNAARIWLAGDWLHERYPATLEAAVQTGERAAQQCLDALAHTSGTR</sequence>
<name>F0EY24_9NEIS</name>
<evidence type="ECO:0000313" key="5">
    <source>
        <dbReference type="Proteomes" id="UP000004088"/>
    </source>
</evidence>
<protein>
    <submittedName>
        <fullName evidence="4">Squalene-associated FAD-dependent desaturase</fullName>
    </submittedName>
</protein>
<dbReference type="Gene3D" id="3.90.660.10">
    <property type="match status" value="1"/>
</dbReference>
<feature type="domain" description="Amine oxidase" evidence="3">
    <location>
        <begin position="390"/>
        <end position="430"/>
    </location>
</feature>
<dbReference type="AlphaFoldDB" id="F0EY24"/>
<accession>F0EY24</accession>
<keyword evidence="2" id="KW-0560">Oxidoreductase</keyword>
<dbReference type="Pfam" id="PF01593">
    <property type="entry name" value="Amino_oxidase"/>
    <property type="match status" value="2"/>
</dbReference>
<dbReference type="PANTHER" id="PTHR42923:SF47">
    <property type="entry name" value="BLR3003 PROTEIN"/>
    <property type="match status" value="1"/>
</dbReference>
<dbReference type="NCBIfam" id="TIGR03467">
    <property type="entry name" value="HpnE"/>
    <property type="match status" value="1"/>
</dbReference>
<dbReference type="EMBL" id="AEWV01000014">
    <property type="protein sequence ID" value="EGC17806.1"/>
    <property type="molecule type" value="Genomic_DNA"/>
</dbReference>
<dbReference type="RefSeq" id="WP_003782071.1">
    <property type="nucleotide sequence ID" value="NZ_GL870929.1"/>
</dbReference>
<evidence type="ECO:0000256" key="1">
    <source>
        <dbReference type="ARBA" id="ARBA00001974"/>
    </source>
</evidence>
<dbReference type="GO" id="GO:0016491">
    <property type="term" value="F:oxidoreductase activity"/>
    <property type="evidence" value="ECO:0007669"/>
    <property type="project" value="UniProtKB-KW"/>
</dbReference>
<dbReference type="PRINTS" id="PR00757">
    <property type="entry name" value="AMINEOXDASEF"/>
</dbReference>
<dbReference type="Gene3D" id="3.50.50.60">
    <property type="entry name" value="FAD/NAD(P)-binding domain"/>
    <property type="match status" value="2"/>
</dbReference>
<dbReference type="InterPro" id="IPR001613">
    <property type="entry name" value="Flavin_amine_oxidase"/>
</dbReference>
<dbReference type="STRING" id="888741.HMPREF9098_0784"/>
<dbReference type="Proteomes" id="UP000004088">
    <property type="component" value="Unassembled WGS sequence"/>
</dbReference>
<reference evidence="4 5" key="1">
    <citation type="submission" date="2011-01" db="EMBL/GenBank/DDBJ databases">
        <authorList>
            <person name="Muzny D."/>
            <person name="Qin X."/>
            <person name="Deng J."/>
            <person name="Jiang H."/>
            <person name="Liu Y."/>
            <person name="Qu J."/>
            <person name="Song X.-Z."/>
            <person name="Zhang L."/>
            <person name="Thornton R."/>
            <person name="Coyle M."/>
            <person name="Francisco L."/>
            <person name="Jackson L."/>
            <person name="Javaid M."/>
            <person name="Korchina V."/>
            <person name="Kovar C."/>
            <person name="Mata R."/>
            <person name="Mathew T."/>
            <person name="Ngo R."/>
            <person name="Nguyen L."/>
            <person name="Nguyen N."/>
            <person name="Okwuonu G."/>
            <person name="Ongeri F."/>
            <person name="Pham C."/>
            <person name="Simmons D."/>
            <person name="Wilczek-Boney K."/>
            <person name="Hale W."/>
            <person name="Jakkamsetti A."/>
            <person name="Pham P."/>
            <person name="Ruth R."/>
            <person name="San Lucas F."/>
            <person name="Warren J."/>
            <person name="Zhang J."/>
            <person name="Zhao Z."/>
            <person name="Zhou C."/>
            <person name="Zhu D."/>
            <person name="Lee S."/>
            <person name="Bess C."/>
            <person name="Blankenburg K."/>
            <person name="Forbes L."/>
            <person name="Fu Q."/>
            <person name="Gubbala S."/>
            <person name="Hirani K."/>
            <person name="Jayaseelan J.C."/>
            <person name="Lara F."/>
            <person name="Munidasa M."/>
            <person name="Palculict T."/>
            <person name="Patil S."/>
            <person name="Pu L.-L."/>
            <person name="Saada N."/>
            <person name="Tang L."/>
            <person name="Weissenberger G."/>
            <person name="Zhu Y."/>
            <person name="Hemphill L."/>
            <person name="Shang Y."/>
            <person name="Youmans B."/>
            <person name="Ayvaz T."/>
            <person name="Ross M."/>
            <person name="Santibanez J."/>
            <person name="Aqrawi P."/>
            <person name="Gross S."/>
            <person name="Joshi V."/>
            <person name="Fowler G."/>
            <person name="Nazareth L."/>
            <person name="Reid J."/>
            <person name="Worley K."/>
            <person name="Petrosino J."/>
            <person name="Highlander S."/>
            <person name="Gibbs R."/>
        </authorList>
    </citation>
    <scope>NUCLEOTIDE SEQUENCE [LARGE SCALE GENOMIC DNA]</scope>
    <source>
        <strain evidence="4 5">ATCC 33394</strain>
    </source>
</reference>
<proteinExistence type="predicted"/>
<dbReference type="InterPro" id="IPR017830">
    <property type="entry name" value="SQase_HpnE"/>
</dbReference>
<dbReference type="InterPro" id="IPR002937">
    <property type="entry name" value="Amino_oxidase"/>
</dbReference>
<dbReference type="HOGENOM" id="CLU_022687_2_1_4"/>
<dbReference type="InterPro" id="IPR036188">
    <property type="entry name" value="FAD/NAD-bd_sf"/>
</dbReference>
<evidence type="ECO:0000313" key="4">
    <source>
        <dbReference type="EMBL" id="EGC17806.1"/>
    </source>
</evidence>
<dbReference type="InterPro" id="IPR050464">
    <property type="entry name" value="Zeta_carotene_desat/Oxidored"/>
</dbReference>
<keyword evidence="5" id="KW-1185">Reference proteome</keyword>
<dbReference type="SUPFAM" id="SSF51905">
    <property type="entry name" value="FAD/NAD(P)-binding domain"/>
    <property type="match status" value="1"/>
</dbReference>
<comment type="caution">
    <text evidence="4">The sequence shown here is derived from an EMBL/GenBank/DDBJ whole genome shotgun (WGS) entry which is preliminary data.</text>
</comment>
<dbReference type="PANTHER" id="PTHR42923">
    <property type="entry name" value="PROTOPORPHYRINOGEN OXIDASE"/>
    <property type="match status" value="1"/>
</dbReference>
<gene>
    <name evidence="4" type="primary">hpnE</name>
    <name evidence="4" type="ORF">HMPREF9098_0784</name>
</gene>
<evidence type="ECO:0000259" key="3">
    <source>
        <dbReference type="Pfam" id="PF01593"/>
    </source>
</evidence>
<organism evidence="4 5">
    <name type="scientific">Kingella denitrificans ATCC 33394</name>
    <dbReference type="NCBI Taxonomy" id="888741"/>
    <lineage>
        <taxon>Bacteria</taxon>
        <taxon>Pseudomonadati</taxon>
        <taxon>Pseudomonadota</taxon>
        <taxon>Betaproteobacteria</taxon>
        <taxon>Neisseriales</taxon>
        <taxon>Neisseriaceae</taxon>
        <taxon>Kingella</taxon>
    </lineage>
</organism>
<feature type="domain" description="Amine oxidase" evidence="3">
    <location>
        <begin position="15"/>
        <end position="301"/>
    </location>
</feature>
<comment type="cofactor">
    <cofactor evidence="1">
        <name>FAD</name>
        <dbReference type="ChEBI" id="CHEBI:57692"/>
    </cofactor>
</comment>